<protein>
    <submittedName>
        <fullName evidence="3">Uncharacterized protein</fullName>
    </submittedName>
</protein>
<dbReference type="InterPro" id="IPR003523">
    <property type="entry name" value="Transcription_factor_COE"/>
</dbReference>
<evidence type="ECO:0000313" key="4">
    <source>
        <dbReference type="Proteomes" id="UP001176940"/>
    </source>
</evidence>
<dbReference type="EMBL" id="CAUEEQ010030256">
    <property type="protein sequence ID" value="CAJ0949515.1"/>
    <property type="molecule type" value="Genomic_DNA"/>
</dbReference>
<reference evidence="3" key="1">
    <citation type="submission" date="2023-07" db="EMBL/GenBank/DDBJ databases">
        <authorList>
            <person name="Stuckert A."/>
        </authorList>
    </citation>
    <scope>NUCLEOTIDE SEQUENCE</scope>
</reference>
<keyword evidence="1" id="KW-0862">Zinc</keyword>
<organism evidence="3 4">
    <name type="scientific">Ranitomeya imitator</name>
    <name type="common">mimic poison frog</name>
    <dbReference type="NCBI Taxonomy" id="111125"/>
    <lineage>
        <taxon>Eukaryota</taxon>
        <taxon>Metazoa</taxon>
        <taxon>Chordata</taxon>
        <taxon>Craniata</taxon>
        <taxon>Vertebrata</taxon>
        <taxon>Euteleostomi</taxon>
        <taxon>Amphibia</taxon>
        <taxon>Batrachia</taxon>
        <taxon>Anura</taxon>
        <taxon>Neobatrachia</taxon>
        <taxon>Hyloidea</taxon>
        <taxon>Dendrobatidae</taxon>
        <taxon>Dendrobatinae</taxon>
        <taxon>Ranitomeya</taxon>
    </lineage>
</organism>
<accession>A0ABN9LSH9</accession>
<keyword evidence="1" id="KW-0539">Nucleus</keyword>
<keyword evidence="4" id="KW-1185">Reference proteome</keyword>
<name>A0ABN9LSH9_9NEOB</name>
<evidence type="ECO:0000256" key="2">
    <source>
        <dbReference type="SAM" id="MobiDB-lite"/>
    </source>
</evidence>
<sequence length="171" mass="18609">MSLKPAKPELLYSQRLSSRVTLGATSSVSPRGYVPSSTPQQSNYNTITSTMNGYTGSGMTSLGVPASPNFLNGSTANSPICNYACKSPFGSLIHNASIQCKLRPLLPESPPFFSFSPVNMISAVKAEERFCTRGETSELPSTYLYQHQCKQSSSHDRPHCGHQCRMLPCDH</sequence>
<keyword evidence="1" id="KW-0238">DNA-binding</keyword>
<comment type="caution">
    <text evidence="3">The sequence shown here is derived from an EMBL/GenBank/DDBJ whole genome shotgun (WGS) entry which is preliminary data.</text>
</comment>
<keyword evidence="1" id="KW-0805">Transcription regulation</keyword>
<gene>
    <name evidence="3" type="ORF">RIMI_LOCUS12635000</name>
</gene>
<keyword evidence="1" id="KW-0804">Transcription</keyword>
<keyword evidence="1" id="KW-0863">Zinc-finger</keyword>
<evidence type="ECO:0000256" key="1">
    <source>
        <dbReference type="RuleBase" id="RU004489"/>
    </source>
</evidence>
<feature type="region of interest" description="Disordered" evidence="2">
    <location>
        <begin position="23"/>
        <end position="45"/>
    </location>
</feature>
<keyword evidence="1" id="KW-0217">Developmental protein</keyword>
<keyword evidence="1" id="KW-0479">Metal-binding</keyword>
<evidence type="ECO:0000313" key="3">
    <source>
        <dbReference type="EMBL" id="CAJ0949515.1"/>
    </source>
</evidence>
<comment type="similarity">
    <text evidence="1">Belongs to the COE family.</text>
</comment>
<dbReference type="PANTHER" id="PTHR10747">
    <property type="entry name" value="TRANSCRIPTION FACTOR COE FAMILY MEMBER"/>
    <property type="match status" value="1"/>
</dbReference>
<proteinExistence type="inferred from homology"/>
<dbReference type="Proteomes" id="UP001176940">
    <property type="component" value="Unassembled WGS sequence"/>
</dbReference>
<comment type="subcellular location">
    <subcellularLocation>
        <location evidence="1">Nucleus</location>
    </subcellularLocation>
</comment>